<feature type="domain" description="N-acetyltransferase" evidence="3">
    <location>
        <begin position="4"/>
        <end position="153"/>
    </location>
</feature>
<evidence type="ECO:0000256" key="2">
    <source>
        <dbReference type="ARBA" id="ARBA00023315"/>
    </source>
</evidence>
<dbReference type="PANTHER" id="PTHR43877">
    <property type="entry name" value="AMINOALKYLPHOSPHONATE N-ACETYLTRANSFERASE-RELATED-RELATED"/>
    <property type="match status" value="1"/>
</dbReference>
<dbReference type="Proteomes" id="UP000185841">
    <property type="component" value="Unassembled WGS sequence"/>
</dbReference>
<dbReference type="AlphaFoldDB" id="A0A1N6QNV3"/>
<protein>
    <submittedName>
        <fullName evidence="4">Acetyltransferase (GNAT) family protein</fullName>
    </submittedName>
</protein>
<dbReference type="PROSITE" id="PS51186">
    <property type="entry name" value="GNAT"/>
    <property type="match status" value="1"/>
</dbReference>
<gene>
    <name evidence="4" type="ORF">SAMN05878282_102577</name>
</gene>
<evidence type="ECO:0000259" key="3">
    <source>
        <dbReference type="PROSITE" id="PS51186"/>
    </source>
</evidence>
<name>A0A1N6QNV3_AQUAC</name>
<evidence type="ECO:0000313" key="5">
    <source>
        <dbReference type="Proteomes" id="UP000185841"/>
    </source>
</evidence>
<keyword evidence="1 4" id="KW-0808">Transferase</keyword>
<dbReference type="Gene3D" id="3.40.630.30">
    <property type="match status" value="1"/>
</dbReference>
<dbReference type="Pfam" id="PF00583">
    <property type="entry name" value="Acetyltransf_1"/>
    <property type="match status" value="1"/>
</dbReference>
<sequence>MLSVDWLRHHPQHCALVAEWLYHQFPYEFSEQPLADWQAEFAAGQHNGDWLMRIALQNGQPIGCAGLARDDLPLRPELGPWLACVFVLPQARGQGLAERLIEDICQTAREQGHTRLYLHTHDRAEYYARRGWTLLEEFEAWGDRQYLMGREVARRAG</sequence>
<proteinExistence type="predicted"/>
<dbReference type="InterPro" id="IPR000182">
    <property type="entry name" value="GNAT_dom"/>
</dbReference>
<dbReference type="GO" id="GO:0016747">
    <property type="term" value="F:acyltransferase activity, transferring groups other than amino-acyl groups"/>
    <property type="evidence" value="ECO:0007669"/>
    <property type="project" value="InterPro"/>
</dbReference>
<organism evidence="4 5">
    <name type="scientific">Aquipseudomonas alcaligenes</name>
    <name type="common">Pseudomonas alcaligenes</name>
    <dbReference type="NCBI Taxonomy" id="43263"/>
    <lineage>
        <taxon>Bacteria</taxon>
        <taxon>Pseudomonadati</taxon>
        <taxon>Pseudomonadota</taxon>
        <taxon>Gammaproteobacteria</taxon>
        <taxon>Pseudomonadales</taxon>
        <taxon>Pseudomonadaceae</taxon>
        <taxon>Aquipseudomonas</taxon>
    </lineage>
</organism>
<keyword evidence="2" id="KW-0012">Acyltransferase</keyword>
<evidence type="ECO:0000313" key="4">
    <source>
        <dbReference type="EMBL" id="SIQ18254.1"/>
    </source>
</evidence>
<dbReference type="RefSeq" id="WP_076425583.1">
    <property type="nucleotide sequence ID" value="NZ_FTMP01000002.1"/>
</dbReference>
<dbReference type="SUPFAM" id="SSF55729">
    <property type="entry name" value="Acyl-CoA N-acyltransferases (Nat)"/>
    <property type="match status" value="1"/>
</dbReference>
<accession>A0A1N6QNV3</accession>
<dbReference type="InterPro" id="IPR016181">
    <property type="entry name" value="Acyl_CoA_acyltransferase"/>
</dbReference>
<dbReference type="InterPro" id="IPR050832">
    <property type="entry name" value="Bact_Acetyltransf"/>
</dbReference>
<dbReference type="PANTHER" id="PTHR43877:SF2">
    <property type="entry name" value="AMINOALKYLPHOSPHONATE N-ACETYLTRANSFERASE-RELATED"/>
    <property type="match status" value="1"/>
</dbReference>
<evidence type="ECO:0000256" key="1">
    <source>
        <dbReference type="ARBA" id="ARBA00022679"/>
    </source>
</evidence>
<dbReference type="CDD" id="cd04301">
    <property type="entry name" value="NAT_SF"/>
    <property type="match status" value="1"/>
</dbReference>
<dbReference type="EMBL" id="FTMP01000002">
    <property type="protein sequence ID" value="SIQ18254.1"/>
    <property type="molecule type" value="Genomic_DNA"/>
</dbReference>
<reference evidence="4 5" key="1">
    <citation type="submission" date="2017-01" db="EMBL/GenBank/DDBJ databases">
        <authorList>
            <person name="Mah S.A."/>
            <person name="Swanson W.J."/>
            <person name="Moy G.W."/>
            <person name="Vacquier V.D."/>
        </authorList>
    </citation>
    <scope>NUCLEOTIDE SEQUENCE [LARGE SCALE GENOMIC DNA]</scope>
    <source>
        <strain evidence="4 5">RU36E</strain>
    </source>
</reference>